<dbReference type="AlphaFoldDB" id="A0A212CQV7"/>
<proteinExistence type="predicted"/>
<sequence>MSARARLRKAVLRMQRQHGNHRKLPGWRLSQTLRRPSLSQELSQFWQDAKRTCPPYQADGGGEEKSHHTVVIMEPVMNRKREVEVEVMNI</sequence>
<comment type="caution">
    <text evidence="1">The sequence shown here is derived from an EMBL/GenBank/DDBJ whole genome shotgun (WGS) entry which is preliminary data.</text>
</comment>
<keyword evidence="2" id="KW-1185">Reference proteome</keyword>
<accession>A0A212CQV7</accession>
<dbReference type="EMBL" id="MKHE01000014">
    <property type="protein sequence ID" value="OWK08380.1"/>
    <property type="molecule type" value="Genomic_DNA"/>
</dbReference>
<protein>
    <submittedName>
        <fullName evidence="1">Uncharacterized protein</fullName>
    </submittedName>
</protein>
<evidence type="ECO:0000313" key="1">
    <source>
        <dbReference type="EMBL" id="OWK08380.1"/>
    </source>
</evidence>
<dbReference type="Proteomes" id="UP000242450">
    <property type="component" value="Chromosome 14"/>
</dbReference>
<name>A0A212CQV7_CEREH</name>
<gene>
    <name evidence="1" type="ORF">Celaphus_00011260</name>
</gene>
<evidence type="ECO:0000313" key="2">
    <source>
        <dbReference type="Proteomes" id="UP000242450"/>
    </source>
</evidence>
<reference evidence="1 2" key="1">
    <citation type="journal article" date="2018" name="Mol. Genet. Genomics">
        <title>The red deer Cervus elaphus genome CerEla1.0: sequencing, annotating, genes, and chromosomes.</title>
        <authorList>
            <person name="Bana N.A."/>
            <person name="Nyiri A."/>
            <person name="Nagy J."/>
            <person name="Frank K."/>
            <person name="Nagy T."/>
            <person name="Steger V."/>
            <person name="Schiller M."/>
            <person name="Lakatos P."/>
            <person name="Sugar L."/>
            <person name="Horn P."/>
            <person name="Barta E."/>
            <person name="Orosz L."/>
        </authorList>
    </citation>
    <scope>NUCLEOTIDE SEQUENCE [LARGE SCALE GENOMIC DNA]</scope>
    <source>
        <strain evidence="1">Hungarian</strain>
    </source>
</reference>
<organism evidence="1 2">
    <name type="scientific">Cervus elaphus hippelaphus</name>
    <name type="common">European red deer</name>
    <dbReference type="NCBI Taxonomy" id="46360"/>
    <lineage>
        <taxon>Eukaryota</taxon>
        <taxon>Metazoa</taxon>
        <taxon>Chordata</taxon>
        <taxon>Craniata</taxon>
        <taxon>Vertebrata</taxon>
        <taxon>Euteleostomi</taxon>
        <taxon>Mammalia</taxon>
        <taxon>Eutheria</taxon>
        <taxon>Laurasiatheria</taxon>
        <taxon>Artiodactyla</taxon>
        <taxon>Ruminantia</taxon>
        <taxon>Pecora</taxon>
        <taxon>Cervidae</taxon>
        <taxon>Cervinae</taxon>
        <taxon>Cervus</taxon>
    </lineage>
</organism>